<accession>A0ABR7D4U5</accession>
<reference evidence="1 2" key="1">
    <citation type="submission" date="2020-08" db="EMBL/GenBank/DDBJ databases">
        <title>Genome public.</title>
        <authorList>
            <person name="Liu C."/>
            <person name="Sun Q."/>
        </authorList>
    </citation>
    <scope>NUCLEOTIDE SEQUENCE [LARGE SCALE GENOMIC DNA]</scope>
    <source>
        <strain evidence="1 2">NSJ-56</strain>
    </source>
</reference>
<dbReference type="Proteomes" id="UP000646484">
    <property type="component" value="Unassembled WGS sequence"/>
</dbReference>
<proteinExistence type="predicted"/>
<protein>
    <submittedName>
        <fullName evidence="1">Uncharacterized protein</fullName>
    </submittedName>
</protein>
<evidence type="ECO:0000313" key="1">
    <source>
        <dbReference type="EMBL" id="MBC5622983.1"/>
    </source>
</evidence>
<gene>
    <name evidence="1" type="ORF">H8S64_17965</name>
</gene>
<dbReference type="EMBL" id="JACOOH010000008">
    <property type="protein sequence ID" value="MBC5622983.1"/>
    <property type="molecule type" value="Genomic_DNA"/>
</dbReference>
<comment type="caution">
    <text evidence="1">The sequence shown here is derived from an EMBL/GenBank/DDBJ whole genome shotgun (WGS) entry which is preliminary data.</text>
</comment>
<keyword evidence="2" id="KW-1185">Reference proteome</keyword>
<evidence type="ECO:0000313" key="2">
    <source>
        <dbReference type="Proteomes" id="UP000646484"/>
    </source>
</evidence>
<sequence>MMRFFLLIAFVLLQLTESYGQIRFDKMNGDVDKQLEDLFKSKSPLLLYFPRYGEENKVKGTDAFTCFSSEENGTFFNKHFCCYALDSLAEMKLDTTTVWGLKRNPCVLLLAAGGEGFFCISANEHPDVLLRLGQVIIGEKEDANQVFNNWKKSSKKLSETQMLLREMGLLLPGMSREDSLSWDQKLSKIYKGYLGHKSIKELANVTDFGILVRFRGEYSKGISVAEKVFENRDRFYNAVGKVEVDRFLMEENNRLILTLAQAGNKNYIKPLQRVTGDMADVYESDDSTVGIDTILRYGAAGKYILNDKKYEAYVNLKNEYFDMLGERCQWQDRYDAVRELMIASDGQITADVAKSCIGWIDEIASHTDIPLKTRMRLVLSAAECYLSLGDTQLASLLFEEAFKFATVFMNKNIQGRVMYRMQEVLRRNNN</sequence>
<organism evidence="1 2">
    <name type="scientific">Butyricimonas hominis</name>
    <dbReference type="NCBI Taxonomy" id="2763032"/>
    <lineage>
        <taxon>Bacteria</taxon>
        <taxon>Pseudomonadati</taxon>
        <taxon>Bacteroidota</taxon>
        <taxon>Bacteroidia</taxon>
        <taxon>Bacteroidales</taxon>
        <taxon>Odoribacteraceae</taxon>
        <taxon>Butyricimonas</taxon>
    </lineage>
</organism>
<name>A0ABR7D4U5_9BACT</name>
<dbReference type="RefSeq" id="WP_186977918.1">
    <property type="nucleotide sequence ID" value="NZ_JACOOH010000008.1"/>
</dbReference>